<name>A0A2N7JJW1_VIBSP</name>
<dbReference type="EMBL" id="MCZF01000295">
    <property type="protein sequence ID" value="PMM40861.1"/>
    <property type="molecule type" value="Genomic_DNA"/>
</dbReference>
<evidence type="ECO:0000313" key="2">
    <source>
        <dbReference type="Proteomes" id="UP000235533"/>
    </source>
</evidence>
<dbReference type="Proteomes" id="UP000235533">
    <property type="component" value="Unassembled WGS sequence"/>
</dbReference>
<gene>
    <name evidence="1" type="ORF">BCT54_11415</name>
</gene>
<sequence>MNTKLIFLEYIHRANTHCDSCLNQLFALMTQAVMKVDSDDIALHLMNDVSDPDLLLLIVLTDIDLTTQYDEIVLATAVTHVMNFESHPLH</sequence>
<reference evidence="2" key="1">
    <citation type="submission" date="2016-07" db="EMBL/GenBank/DDBJ databases">
        <title>Nontailed viruses are major unrecognized killers of bacteria in the ocean.</title>
        <authorList>
            <person name="Kauffman K."/>
            <person name="Hussain F."/>
            <person name="Yang J."/>
            <person name="Arevalo P."/>
            <person name="Brown J."/>
            <person name="Cutler M."/>
            <person name="Kelly L."/>
            <person name="Polz M.F."/>
        </authorList>
    </citation>
    <scope>NUCLEOTIDE SEQUENCE [LARGE SCALE GENOMIC DNA]</scope>
    <source>
        <strain evidence="2">10N.261.48.B5</strain>
    </source>
</reference>
<dbReference type="RefSeq" id="WP_102553906.1">
    <property type="nucleotide sequence ID" value="NZ_MCZF01000295.1"/>
</dbReference>
<protein>
    <submittedName>
        <fullName evidence="1">Uncharacterized protein</fullName>
    </submittedName>
</protein>
<organism evidence="1 2">
    <name type="scientific">Vibrio splendidus</name>
    <dbReference type="NCBI Taxonomy" id="29497"/>
    <lineage>
        <taxon>Bacteria</taxon>
        <taxon>Pseudomonadati</taxon>
        <taxon>Pseudomonadota</taxon>
        <taxon>Gammaproteobacteria</taxon>
        <taxon>Vibrionales</taxon>
        <taxon>Vibrionaceae</taxon>
        <taxon>Vibrio</taxon>
    </lineage>
</organism>
<dbReference type="AlphaFoldDB" id="A0A2N7JJW1"/>
<accession>A0A2N7JJW1</accession>
<evidence type="ECO:0000313" key="1">
    <source>
        <dbReference type="EMBL" id="PMM40861.1"/>
    </source>
</evidence>
<proteinExistence type="predicted"/>
<comment type="caution">
    <text evidence="1">The sequence shown here is derived from an EMBL/GenBank/DDBJ whole genome shotgun (WGS) entry which is preliminary data.</text>
</comment>